<dbReference type="EMBL" id="FUWO01000004">
    <property type="protein sequence ID" value="SJZ40532.1"/>
    <property type="molecule type" value="Genomic_DNA"/>
</dbReference>
<comment type="similarity">
    <text evidence="3">Belongs to the peptidase M24B family.</text>
</comment>
<dbReference type="Pfam" id="PF00557">
    <property type="entry name" value="Peptidase_M24"/>
    <property type="match status" value="1"/>
</dbReference>
<sequence>MLHYTRIESLNKAIKENHYTDLIISNPTTIAYLTTYQNYDPGERLFILHLNEKGHITLYLNRLFPEPSSLAIDCNIIWYRDGENIFEEMVKHLNNNGKIGVDKDWPSHFLLSLMEQMPHAQFKNGSPLSDRLRSIKSNEEQEMMAEASRLNDHAMEYLIQLVAKGLPETEMVALLKQKYQELNCDGFSFEPIIAYGPNGADPHHTTNNDQPKIGDSVVIDIGSFYQGYASDMTRTVFYGEPSKKAREIYELVKKANLAAINQVRPGVTFASIDQAARKVIEEAGYGQYFTHRTGHSIGIEVHEPGDVGAFNQDIVEVGNVFSIEPGIYLPGELGVRIEDLVIVTEEGCRVINNVTKDLISCQPSLA</sequence>
<feature type="domain" description="Peptidase M24" evidence="4">
    <location>
        <begin position="142"/>
        <end position="345"/>
    </location>
</feature>
<dbReference type="CDD" id="cd01092">
    <property type="entry name" value="APP-like"/>
    <property type="match status" value="1"/>
</dbReference>
<dbReference type="GO" id="GO:0016787">
    <property type="term" value="F:hydrolase activity"/>
    <property type="evidence" value="ECO:0007669"/>
    <property type="project" value="UniProtKB-KW"/>
</dbReference>
<accession>A0A1T4KDN0</accession>
<evidence type="ECO:0000256" key="3">
    <source>
        <dbReference type="RuleBase" id="RU000590"/>
    </source>
</evidence>
<dbReference type="RefSeq" id="WP_078755493.1">
    <property type="nucleotide sequence ID" value="NZ_FUWO01000004.1"/>
</dbReference>
<dbReference type="OrthoDB" id="9806388at2"/>
<reference evidence="7" key="1">
    <citation type="submission" date="2017-02" db="EMBL/GenBank/DDBJ databases">
        <authorList>
            <person name="Varghese N."/>
            <person name="Submissions S."/>
        </authorList>
    </citation>
    <scope>NUCLEOTIDE SEQUENCE [LARGE SCALE GENOMIC DNA]</scope>
    <source>
        <strain evidence="7">DSM 15739</strain>
    </source>
</reference>
<feature type="domain" description="Creatinase N-terminal" evidence="5">
    <location>
        <begin position="6"/>
        <end position="135"/>
    </location>
</feature>
<dbReference type="Proteomes" id="UP000189941">
    <property type="component" value="Unassembled WGS sequence"/>
</dbReference>
<evidence type="ECO:0000313" key="7">
    <source>
        <dbReference type="Proteomes" id="UP000189941"/>
    </source>
</evidence>
<evidence type="ECO:0000259" key="4">
    <source>
        <dbReference type="Pfam" id="PF00557"/>
    </source>
</evidence>
<dbReference type="STRING" id="1121925.SAMN02746011_00698"/>
<keyword evidence="1 3" id="KW-0479">Metal-binding</keyword>
<dbReference type="Gene3D" id="3.40.350.10">
    <property type="entry name" value="Creatinase/prolidase N-terminal domain"/>
    <property type="match status" value="1"/>
</dbReference>
<dbReference type="InterPro" id="IPR029149">
    <property type="entry name" value="Creatin/AminoP/Spt16_N"/>
</dbReference>
<dbReference type="GO" id="GO:0046872">
    <property type="term" value="F:metal ion binding"/>
    <property type="evidence" value="ECO:0007669"/>
    <property type="project" value="UniProtKB-KW"/>
</dbReference>
<dbReference type="InterPro" id="IPR036005">
    <property type="entry name" value="Creatinase/aminopeptidase-like"/>
</dbReference>
<dbReference type="PANTHER" id="PTHR46112:SF3">
    <property type="entry name" value="AMINOPEPTIDASE YPDF"/>
    <property type="match status" value="1"/>
</dbReference>
<evidence type="ECO:0000259" key="5">
    <source>
        <dbReference type="Pfam" id="PF01321"/>
    </source>
</evidence>
<dbReference type="SUPFAM" id="SSF55920">
    <property type="entry name" value="Creatinase/aminopeptidase"/>
    <property type="match status" value="1"/>
</dbReference>
<dbReference type="InterPro" id="IPR050659">
    <property type="entry name" value="Peptidase_M24B"/>
</dbReference>
<evidence type="ECO:0000313" key="6">
    <source>
        <dbReference type="EMBL" id="SJZ40532.1"/>
    </source>
</evidence>
<protein>
    <submittedName>
        <fullName evidence="6">Xaa-Pro dipeptidase</fullName>
    </submittedName>
</protein>
<evidence type="ECO:0000256" key="2">
    <source>
        <dbReference type="ARBA" id="ARBA00022801"/>
    </source>
</evidence>
<dbReference type="PROSITE" id="PS00491">
    <property type="entry name" value="PROLINE_PEPTIDASE"/>
    <property type="match status" value="1"/>
</dbReference>
<dbReference type="Pfam" id="PF01321">
    <property type="entry name" value="Creatinase_N"/>
    <property type="match status" value="1"/>
</dbReference>
<dbReference type="Gene3D" id="3.90.230.10">
    <property type="entry name" value="Creatinase/methionine aminopeptidase superfamily"/>
    <property type="match status" value="1"/>
</dbReference>
<evidence type="ECO:0000256" key="1">
    <source>
        <dbReference type="ARBA" id="ARBA00022723"/>
    </source>
</evidence>
<dbReference type="AlphaFoldDB" id="A0A1T4KDN0"/>
<keyword evidence="2" id="KW-0378">Hydrolase</keyword>
<keyword evidence="7" id="KW-1185">Reference proteome</keyword>
<dbReference type="InterPro" id="IPR000587">
    <property type="entry name" value="Creatinase_N"/>
</dbReference>
<name>A0A1T4KDN0_9LACT</name>
<dbReference type="InterPro" id="IPR000994">
    <property type="entry name" value="Pept_M24"/>
</dbReference>
<proteinExistence type="inferred from homology"/>
<gene>
    <name evidence="6" type="ORF">SAMN02746011_00698</name>
</gene>
<organism evidence="6 7">
    <name type="scientific">Globicatella sulfidifaciens DSM 15739</name>
    <dbReference type="NCBI Taxonomy" id="1121925"/>
    <lineage>
        <taxon>Bacteria</taxon>
        <taxon>Bacillati</taxon>
        <taxon>Bacillota</taxon>
        <taxon>Bacilli</taxon>
        <taxon>Lactobacillales</taxon>
        <taxon>Aerococcaceae</taxon>
        <taxon>Globicatella</taxon>
    </lineage>
</organism>
<dbReference type="PANTHER" id="PTHR46112">
    <property type="entry name" value="AMINOPEPTIDASE"/>
    <property type="match status" value="1"/>
</dbReference>
<dbReference type="InterPro" id="IPR001131">
    <property type="entry name" value="Peptidase_M24B_aminopep-P_CS"/>
</dbReference>
<dbReference type="SUPFAM" id="SSF53092">
    <property type="entry name" value="Creatinase/prolidase N-terminal domain"/>
    <property type="match status" value="1"/>
</dbReference>